<gene>
    <name evidence="2" type="ORF">IU514_08235</name>
</gene>
<proteinExistence type="predicted"/>
<protein>
    <submittedName>
        <fullName evidence="2">Uncharacterized protein</fullName>
    </submittedName>
</protein>
<sequence length="165" mass="17023">MQIKSSHLLLGLALALALTTTAALATLGVRFLRAPSAQLGSPKVIVSWIEVGLGNPDGTVDYVASATAAARYQCVNRGNNCPAASNKEDVLANVSVGGTFGIDKNGRISDFLVILPPPGTLRCPGNQRVGVVSVDFTDIRLTDVTNGISSATNPSALSYDGPECP</sequence>
<organism evidence="2 3">
    <name type="scientific">Lysobacter niastensis</name>
    <dbReference type="NCBI Taxonomy" id="380629"/>
    <lineage>
        <taxon>Bacteria</taxon>
        <taxon>Pseudomonadati</taxon>
        <taxon>Pseudomonadota</taxon>
        <taxon>Gammaproteobacteria</taxon>
        <taxon>Lysobacterales</taxon>
        <taxon>Lysobacteraceae</taxon>
        <taxon>Lysobacter</taxon>
    </lineage>
</organism>
<name>A0ABS0B5C7_9GAMM</name>
<dbReference type="RefSeq" id="WP_194930621.1">
    <property type="nucleotide sequence ID" value="NZ_JADLZT010000004.1"/>
</dbReference>
<keyword evidence="3" id="KW-1185">Reference proteome</keyword>
<evidence type="ECO:0000313" key="2">
    <source>
        <dbReference type="EMBL" id="MBF6024016.1"/>
    </source>
</evidence>
<feature type="chain" id="PRO_5045282981" evidence="1">
    <location>
        <begin position="26"/>
        <end position="165"/>
    </location>
</feature>
<keyword evidence="1" id="KW-0732">Signal</keyword>
<accession>A0ABS0B5C7</accession>
<dbReference type="EMBL" id="JADLZT010000004">
    <property type="protein sequence ID" value="MBF6024016.1"/>
    <property type="molecule type" value="Genomic_DNA"/>
</dbReference>
<feature type="signal peptide" evidence="1">
    <location>
        <begin position="1"/>
        <end position="25"/>
    </location>
</feature>
<evidence type="ECO:0000313" key="3">
    <source>
        <dbReference type="Proteomes" id="UP001429984"/>
    </source>
</evidence>
<dbReference type="Proteomes" id="UP001429984">
    <property type="component" value="Unassembled WGS sequence"/>
</dbReference>
<evidence type="ECO:0000256" key="1">
    <source>
        <dbReference type="SAM" id="SignalP"/>
    </source>
</evidence>
<reference evidence="2 3" key="1">
    <citation type="submission" date="2020-11" db="EMBL/GenBank/DDBJ databases">
        <title>Draft Genome Sequence and Secondary Metabolite Biosynthetic Potential of the Lysobacter niastensis Type strain DSM 18481.</title>
        <authorList>
            <person name="Turrini P."/>
            <person name="Artuso I."/>
            <person name="Tescari M."/>
            <person name="Lugli G.A."/>
            <person name="Frangipani E."/>
            <person name="Ventura M."/>
            <person name="Visca P."/>
        </authorList>
    </citation>
    <scope>NUCLEOTIDE SEQUENCE [LARGE SCALE GENOMIC DNA]</scope>
    <source>
        <strain evidence="2 3">DSM 18481</strain>
    </source>
</reference>
<comment type="caution">
    <text evidence="2">The sequence shown here is derived from an EMBL/GenBank/DDBJ whole genome shotgun (WGS) entry which is preliminary data.</text>
</comment>